<evidence type="ECO:0000313" key="2">
    <source>
        <dbReference type="EMBL" id="GMH00797.1"/>
    </source>
</evidence>
<dbReference type="AlphaFoldDB" id="A0AAD3RX24"/>
<protein>
    <submittedName>
        <fullName evidence="2">Uncharacterized protein</fullName>
    </submittedName>
</protein>
<name>A0AAD3RX24_NEPGR</name>
<keyword evidence="3" id="KW-1185">Reference proteome</keyword>
<proteinExistence type="predicted"/>
<accession>A0AAD3RX24</accession>
<sequence>MLIPGPAVALSCASFCLTDDQMLMGSALRASAGLLDAADCHGSCVIEVGFVASITIGCSFCIGIWPDGFGLILIVQWLLDLAVLFLDELEFCCTWNGCPAACGGADLPLLPFVTTLWLLMVGWGCCWNGCWILLELSRECKPDAFPLAESWRSYSCVGSCEWLGCSLHVPLQLLDNAVYLPLCFTSMLWFCCQNWFALKRECSGLRWLVPYSSCLIAVGGHLRASNAPVTASLQMPKSALLGSSYSTNICSIKDQQLKISQDASRATQTEAAHHPTIAAVAMTGGRNNGSASIQLRHLRTLCIGEGQHLVGKTFSQFQQQHIASNAIGEATIHLSSTMKEEGTICDPLLHDRPKQPPPSKAPARRWLPGAKELLPIAVSTTFFTKKQTAIVRSTSTLESQLLDKLAPMHPKYLRKASSLPQQKQRPAQQPNGVAMLEQQYSNIHQQAEAKSAFKWRAMRKQQFSATGDQPRNKLKQEPAASLTSSRETAMRQQQQHNNRSSHHSKIPFVKQKGKPPSSFNPKSMPI</sequence>
<evidence type="ECO:0000256" key="1">
    <source>
        <dbReference type="SAM" id="MobiDB-lite"/>
    </source>
</evidence>
<evidence type="ECO:0000313" key="3">
    <source>
        <dbReference type="Proteomes" id="UP001279734"/>
    </source>
</evidence>
<dbReference type="Proteomes" id="UP001279734">
    <property type="component" value="Unassembled WGS sequence"/>
</dbReference>
<feature type="region of interest" description="Disordered" evidence="1">
    <location>
        <begin position="460"/>
        <end position="526"/>
    </location>
</feature>
<feature type="compositionally biased region" description="Polar residues" evidence="1">
    <location>
        <begin position="517"/>
        <end position="526"/>
    </location>
</feature>
<reference evidence="2" key="1">
    <citation type="submission" date="2023-05" db="EMBL/GenBank/DDBJ databases">
        <title>Nepenthes gracilis genome sequencing.</title>
        <authorList>
            <person name="Fukushima K."/>
        </authorList>
    </citation>
    <scope>NUCLEOTIDE SEQUENCE</scope>
    <source>
        <strain evidence="2">SING2019-196</strain>
    </source>
</reference>
<organism evidence="2 3">
    <name type="scientific">Nepenthes gracilis</name>
    <name type="common">Slender pitcher plant</name>
    <dbReference type="NCBI Taxonomy" id="150966"/>
    <lineage>
        <taxon>Eukaryota</taxon>
        <taxon>Viridiplantae</taxon>
        <taxon>Streptophyta</taxon>
        <taxon>Embryophyta</taxon>
        <taxon>Tracheophyta</taxon>
        <taxon>Spermatophyta</taxon>
        <taxon>Magnoliopsida</taxon>
        <taxon>eudicotyledons</taxon>
        <taxon>Gunneridae</taxon>
        <taxon>Pentapetalae</taxon>
        <taxon>Caryophyllales</taxon>
        <taxon>Nepenthaceae</taxon>
        <taxon>Nepenthes</taxon>
    </lineage>
</organism>
<dbReference type="EMBL" id="BSYO01000002">
    <property type="protein sequence ID" value="GMH00797.1"/>
    <property type="molecule type" value="Genomic_DNA"/>
</dbReference>
<comment type="caution">
    <text evidence="2">The sequence shown here is derived from an EMBL/GenBank/DDBJ whole genome shotgun (WGS) entry which is preliminary data.</text>
</comment>
<gene>
    <name evidence="2" type="ORF">Nepgr_002636</name>
</gene>